<name>A0A0A2WL07_9GAMM</name>
<comment type="caution">
    <text evidence="2">The sequence shown here is derived from an EMBL/GenBank/DDBJ whole genome shotgun (WGS) entry which is preliminary data.</text>
</comment>
<organism evidence="2 3">
    <name type="scientific">Lysobacter dokdonensis DS-58</name>
    <dbReference type="NCBI Taxonomy" id="1300345"/>
    <lineage>
        <taxon>Bacteria</taxon>
        <taxon>Pseudomonadati</taxon>
        <taxon>Pseudomonadota</taxon>
        <taxon>Gammaproteobacteria</taxon>
        <taxon>Lysobacterales</taxon>
        <taxon>Lysobacteraceae</taxon>
        <taxon>Noviluteimonas</taxon>
    </lineage>
</organism>
<feature type="region of interest" description="Disordered" evidence="1">
    <location>
        <begin position="1"/>
        <end position="26"/>
    </location>
</feature>
<accession>A0A0A2WL07</accession>
<dbReference type="EMBL" id="JRKJ01000002">
    <property type="protein sequence ID" value="KGQ20488.1"/>
    <property type="molecule type" value="Genomic_DNA"/>
</dbReference>
<feature type="compositionally biased region" description="Polar residues" evidence="1">
    <location>
        <begin position="1"/>
        <end position="12"/>
    </location>
</feature>
<evidence type="ECO:0000313" key="3">
    <source>
        <dbReference type="Proteomes" id="UP000030518"/>
    </source>
</evidence>
<feature type="compositionally biased region" description="Basic and acidic residues" evidence="1">
    <location>
        <begin position="13"/>
        <end position="26"/>
    </location>
</feature>
<proteinExistence type="predicted"/>
<dbReference type="PATRIC" id="fig|1300345.3.peg.346"/>
<reference evidence="2 3" key="1">
    <citation type="submission" date="2014-09" db="EMBL/GenBank/DDBJ databases">
        <title>Genome sequences of Lysobacter dokdonensis DS-58.</title>
        <authorList>
            <person name="Kim J.F."/>
            <person name="Kwak M.-J."/>
        </authorList>
    </citation>
    <scope>NUCLEOTIDE SEQUENCE [LARGE SCALE GENOMIC DNA]</scope>
    <source>
        <strain evidence="2 3">DS-58</strain>
    </source>
</reference>
<evidence type="ECO:0000256" key="1">
    <source>
        <dbReference type="SAM" id="MobiDB-lite"/>
    </source>
</evidence>
<sequence length="137" mass="13026">MTDSCVGWTTRTTSEHAADRHGGQKKDGGLPAAVFGVACRLTDYCCAGAPAASAAAVEAAAGAAAVEAAGAVIEAAGIAVDGIAGVIAAAGAPMVAAAAAVAETAGAASSFFLQPTRATASSAPQARASLVLVSLRI</sequence>
<evidence type="ECO:0000313" key="2">
    <source>
        <dbReference type="EMBL" id="KGQ20488.1"/>
    </source>
</evidence>
<dbReference type="AlphaFoldDB" id="A0A0A2WL07"/>
<gene>
    <name evidence="2" type="ORF">LF41_1025</name>
</gene>
<dbReference type="STRING" id="1300345.LF41_1025"/>
<dbReference type="Proteomes" id="UP000030518">
    <property type="component" value="Unassembled WGS sequence"/>
</dbReference>
<protein>
    <submittedName>
        <fullName evidence="2">Uncharacterized protein</fullName>
    </submittedName>
</protein>
<keyword evidence="3" id="KW-1185">Reference proteome</keyword>